<dbReference type="SUPFAM" id="SSF51735">
    <property type="entry name" value="NAD(P)-binding Rossmann-fold domains"/>
    <property type="match status" value="1"/>
</dbReference>
<dbReference type="AlphaFoldDB" id="A0A2P2CBQ2"/>
<dbReference type="InterPro" id="IPR036291">
    <property type="entry name" value="NAD(P)-bd_dom_sf"/>
</dbReference>
<dbReference type="GO" id="GO:0016491">
    <property type="term" value="F:oxidoreductase activity"/>
    <property type="evidence" value="ECO:0007669"/>
    <property type="project" value="InterPro"/>
</dbReference>
<feature type="domain" description="Enoyl reductase (ER)" evidence="1">
    <location>
        <begin position="16"/>
        <end position="324"/>
    </location>
</feature>
<dbReference type="Gene3D" id="3.90.180.10">
    <property type="entry name" value="Medium-chain alcohol dehydrogenases, catalytic domain"/>
    <property type="match status" value="1"/>
</dbReference>
<proteinExistence type="predicted"/>
<dbReference type="PANTHER" id="PTHR43677:SF4">
    <property type="entry name" value="QUINONE OXIDOREDUCTASE-LIKE PROTEIN 2"/>
    <property type="match status" value="1"/>
</dbReference>
<dbReference type="SUPFAM" id="SSF50129">
    <property type="entry name" value="GroES-like"/>
    <property type="match status" value="1"/>
</dbReference>
<dbReference type="InterPro" id="IPR051397">
    <property type="entry name" value="Zn-ADH-like_protein"/>
</dbReference>
<accession>A0A2P2CBQ2</accession>
<dbReference type="InterPro" id="IPR013149">
    <property type="entry name" value="ADH-like_C"/>
</dbReference>
<dbReference type="Gene3D" id="3.40.50.720">
    <property type="entry name" value="NAD(P)-binding Rossmann-like Domain"/>
    <property type="match status" value="1"/>
</dbReference>
<protein>
    <submittedName>
        <fullName evidence="2">Putative Alcohol dehydrogenase zinc-binding domain protein</fullName>
    </submittedName>
</protein>
<sequence>MKGDMIRQFTVLSFDGLETSVMRTAPAPEPARGQVVLAMEHVAVTFVDALTARGGYQVKPPLPFVPGTSGVGRVVEVGERVGWATVGDRLAVQAPQGLLAEQVAVSDEMAVRVPGGLSGATIAASIEGWATSYFALERRAVIAPGQTVLVLGAGGGVGTAAVNIAADAQARVIAAASTPDKRNAAAWHGASHVVDSADLTAQVRALAPGGVDIVLDPVGGEQGLQALKLLARWGRYCVLGFASGDIPRLGANRILIDNHTVVGVDYGDASRGDAALARDVLEQVLDGFAAGRYRARTPTAMPFAQAVLAFERAAKGASSARTVLSFPGNDSDLRDIAPPAEM</sequence>
<evidence type="ECO:0000313" key="2">
    <source>
        <dbReference type="EMBL" id="CUR58342.1"/>
    </source>
</evidence>
<dbReference type="EMBL" id="CZKA01000045">
    <property type="protein sequence ID" value="CUR58342.1"/>
    <property type="molecule type" value="Genomic_DNA"/>
</dbReference>
<dbReference type="SMART" id="SM00829">
    <property type="entry name" value="PKS_ER"/>
    <property type="match status" value="1"/>
</dbReference>
<dbReference type="InterPro" id="IPR013154">
    <property type="entry name" value="ADH-like_N"/>
</dbReference>
<dbReference type="PANTHER" id="PTHR43677">
    <property type="entry name" value="SHORT-CHAIN DEHYDROGENASE/REDUCTASE"/>
    <property type="match status" value="1"/>
</dbReference>
<reference evidence="2" key="1">
    <citation type="submission" date="2015-08" db="EMBL/GenBank/DDBJ databases">
        <authorList>
            <person name="Babu N.S."/>
            <person name="Beckwith C.J."/>
            <person name="Beseler K.G."/>
            <person name="Brison A."/>
            <person name="Carone J.V."/>
            <person name="Caskin T.P."/>
            <person name="Diamond M."/>
            <person name="Durham M.E."/>
            <person name="Foxe J.M."/>
            <person name="Go M."/>
            <person name="Henderson B.A."/>
            <person name="Jones I.B."/>
            <person name="McGettigan J.A."/>
            <person name="Micheletti S.J."/>
            <person name="Nasrallah M.E."/>
            <person name="Ortiz D."/>
            <person name="Piller C.R."/>
            <person name="Privatt S.R."/>
            <person name="Schneider S.L."/>
            <person name="Sharp S."/>
            <person name="Smith T.C."/>
            <person name="Stanton J.D."/>
            <person name="Ullery H.E."/>
            <person name="Wilson R.J."/>
            <person name="Serrano M.G."/>
            <person name="Buck G."/>
            <person name="Lee V."/>
            <person name="Wang Y."/>
            <person name="Carvalho R."/>
            <person name="Voegtly L."/>
            <person name="Shi R."/>
            <person name="Duckworth R."/>
            <person name="Johnson A."/>
            <person name="Loviza R."/>
            <person name="Walstead R."/>
            <person name="Shah Z."/>
            <person name="Kiflezghi M."/>
            <person name="Wade K."/>
            <person name="Ball S.L."/>
            <person name="Bradley K.W."/>
            <person name="Asai D.J."/>
            <person name="Bowman C.A."/>
            <person name="Russell D.A."/>
            <person name="Pope W.H."/>
            <person name="Jacobs-Sera D."/>
            <person name="Hendrix R.W."/>
            <person name="Hatfull G.F."/>
        </authorList>
    </citation>
    <scope>NUCLEOTIDE SEQUENCE</scope>
</reference>
<dbReference type="Pfam" id="PF00107">
    <property type="entry name" value="ADH_zinc_N"/>
    <property type="match status" value="1"/>
</dbReference>
<name>A0A2P2CBQ2_9ZZZZ</name>
<dbReference type="Pfam" id="PF08240">
    <property type="entry name" value="ADH_N"/>
    <property type="match status" value="1"/>
</dbReference>
<dbReference type="InterPro" id="IPR020843">
    <property type="entry name" value="ER"/>
</dbReference>
<evidence type="ECO:0000259" key="1">
    <source>
        <dbReference type="SMART" id="SM00829"/>
    </source>
</evidence>
<organism evidence="2">
    <name type="scientific">metagenome</name>
    <dbReference type="NCBI Taxonomy" id="256318"/>
    <lineage>
        <taxon>unclassified sequences</taxon>
        <taxon>metagenomes</taxon>
    </lineage>
</organism>
<gene>
    <name evidence="2" type="ORF">NOCA250007</name>
</gene>
<dbReference type="InterPro" id="IPR011032">
    <property type="entry name" value="GroES-like_sf"/>
</dbReference>